<dbReference type="PROSITE" id="PS50238">
    <property type="entry name" value="RHOGAP"/>
    <property type="match status" value="1"/>
</dbReference>
<evidence type="ECO:0000259" key="2">
    <source>
        <dbReference type="PROSITE" id="PS50238"/>
    </source>
</evidence>
<dbReference type="Proteomes" id="UP001163046">
    <property type="component" value="Unassembled WGS sequence"/>
</dbReference>
<dbReference type="Gene3D" id="1.10.555.10">
    <property type="entry name" value="Rho GTPase activation protein"/>
    <property type="match status" value="1"/>
</dbReference>
<keyword evidence="5" id="KW-1185">Reference proteome</keyword>
<dbReference type="GO" id="GO:0005096">
    <property type="term" value="F:GTPase activator activity"/>
    <property type="evidence" value="ECO:0007669"/>
    <property type="project" value="TreeGrafter"/>
</dbReference>
<dbReference type="InterPro" id="IPR051978">
    <property type="entry name" value="Rho-GAP_domain"/>
</dbReference>
<dbReference type="GO" id="GO:0050770">
    <property type="term" value="P:regulation of axonogenesis"/>
    <property type="evidence" value="ECO:0007669"/>
    <property type="project" value="TreeGrafter"/>
</dbReference>
<feature type="region of interest" description="Disordered" evidence="1">
    <location>
        <begin position="538"/>
        <end position="564"/>
    </location>
</feature>
<feature type="region of interest" description="Disordered" evidence="1">
    <location>
        <begin position="170"/>
        <end position="227"/>
    </location>
</feature>
<accession>A0A9W9YXL6</accession>
<protein>
    <recommendedName>
        <fullName evidence="6">Rho-GAP domain-containing protein</fullName>
    </recommendedName>
</protein>
<comment type="caution">
    <text evidence="4">The sequence shown here is derived from an EMBL/GenBank/DDBJ whole genome shotgun (WGS) entry which is preliminary data.</text>
</comment>
<dbReference type="PANTHER" id="PTHR46005:SF4">
    <property type="entry name" value="RHO GTPASE-ACTIVATING PROTEIN 190"/>
    <property type="match status" value="1"/>
</dbReference>
<dbReference type="EMBL" id="MU826861">
    <property type="protein sequence ID" value="KAJ7370594.1"/>
    <property type="molecule type" value="Genomic_DNA"/>
</dbReference>
<feature type="domain" description="PG2 pseudoGTPase" evidence="3">
    <location>
        <begin position="1"/>
        <end position="158"/>
    </location>
</feature>
<reference evidence="4" key="1">
    <citation type="submission" date="2023-01" db="EMBL/GenBank/DDBJ databases">
        <title>Genome assembly of the deep-sea coral Lophelia pertusa.</title>
        <authorList>
            <person name="Herrera S."/>
            <person name="Cordes E."/>
        </authorList>
    </citation>
    <scope>NUCLEOTIDE SEQUENCE</scope>
    <source>
        <strain evidence="4">USNM1676648</strain>
        <tissue evidence="4">Polyp</tissue>
    </source>
</reference>
<evidence type="ECO:0000256" key="1">
    <source>
        <dbReference type="SAM" id="MobiDB-lite"/>
    </source>
</evidence>
<dbReference type="Pfam" id="PF00620">
    <property type="entry name" value="RhoGAP"/>
    <property type="match status" value="1"/>
</dbReference>
<dbReference type="OrthoDB" id="9994905at2759"/>
<feature type="region of interest" description="Disordered" evidence="1">
    <location>
        <begin position="346"/>
        <end position="426"/>
    </location>
</feature>
<feature type="region of interest" description="Disordered" evidence="1">
    <location>
        <begin position="578"/>
        <end position="720"/>
    </location>
</feature>
<organism evidence="4 5">
    <name type="scientific">Desmophyllum pertusum</name>
    <dbReference type="NCBI Taxonomy" id="174260"/>
    <lineage>
        <taxon>Eukaryota</taxon>
        <taxon>Metazoa</taxon>
        <taxon>Cnidaria</taxon>
        <taxon>Anthozoa</taxon>
        <taxon>Hexacorallia</taxon>
        <taxon>Scleractinia</taxon>
        <taxon>Caryophylliina</taxon>
        <taxon>Caryophylliidae</taxon>
        <taxon>Desmophyllum</taxon>
    </lineage>
</organism>
<dbReference type="GO" id="GO:0005829">
    <property type="term" value="C:cytosol"/>
    <property type="evidence" value="ECO:0007669"/>
    <property type="project" value="TreeGrafter"/>
</dbReference>
<name>A0A9W9YXL6_9CNID</name>
<feature type="compositionally biased region" description="Basic residues" evidence="1">
    <location>
        <begin position="609"/>
        <end position="620"/>
    </location>
</feature>
<feature type="compositionally biased region" description="Acidic residues" evidence="1">
    <location>
        <begin position="699"/>
        <end position="708"/>
    </location>
</feature>
<dbReference type="PROSITE" id="PS51853">
    <property type="entry name" value="PG2"/>
    <property type="match status" value="1"/>
</dbReference>
<dbReference type="InterPro" id="IPR008936">
    <property type="entry name" value="Rho_GTPase_activation_prot"/>
</dbReference>
<sequence>MCGDPYPVELILGPLLHHQNCWRSSTSPDTIILETYLGFDKRRVQITLTSYHRAYSLNYQMYHGYILVYSAIRKASLGTLSGFSGFIPQVPIQVLAVTGSASGASVVFHSHVAASLLADGTNLASKLFAKFQTTSSQFQHQAGAFAAFFNQVWEKKVDSEIAYAKFQAQQKLRPSTRTKHDPLPEPPSMRQTHSEDEFRGRSLSDSQQPVSPKSANRRSEGTLDDSEINPYAVFSSVKKPVDAAKISQARDSRGSGDLQPYATSTPNALFLSLKKGEGAPGGHPPRGTPPSNDVWQKRESKTEELYAQVDLSRKRSFRKSKDLTMNDSEVNLIENTLYANNNLVQSQKSARETPPTAREAPPPLPNRNSQKSAREIPPTAHEAPPPLPNRNYNLSEDFPPANSRTDTLRSIDDEGYNTFKNNDRKEENPYAAVADVQPRPPSISVGDPYFLRVSEKIDFFNNKVVMPRNDVWVKMNARPEEIHSSVPSDLHRKGSDVEAPLAQQEDVSDPEYAQVQDALKKDALKKRPTIYAVAVVEEPSASDKKPKQHPKITSKGSLRLAHSAEDVSTLERRISRRVIGRREDRGNSITSDQGTGDEATLPRTEERPAKKKSGIRRSRSTQRSSSQSATPNVPTEVHKKQLFSGRRSGKKEPRKGGTMSSSQEDESSWGSSMDTRGKRPGLARPTHLLLPQKRQSDPGTEEETEDDPGSPGHKPRKSECKWREIYRVSGNQSDIGLIEQKVEENPGVELAELGVGVHAVTGALKSFLKLLPEPIIPGSYLSNFQDAMIHVDANSRLSRLKELLHDIPPHNLAVVKRIMFHLYRVAEYSKDNLMESRNLSLVLFPTIIRPDFARLEMSCHMYFILLIQTCIEKCDYLFSTDDNGETQEEQRYASIR</sequence>
<feature type="compositionally biased region" description="Basic and acidic residues" evidence="1">
    <location>
        <begin position="192"/>
        <end position="202"/>
    </location>
</feature>
<evidence type="ECO:0000259" key="3">
    <source>
        <dbReference type="PROSITE" id="PS51853"/>
    </source>
</evidence>
<feature type="region of interest" description="Disordered" evidence="1">
    <location>
        <begin position="242"/>
        <end position="294"/>
    </location>
</feature>
<dbReference type="PANTHER" id="PTHR46005">
    <property type="entry name" value="RHO GTPASE-ACTIVATING PROTEIN 190"/>
    <property type="match status" value="1"/>
</dbReference>
<dbReference type="SUPFAM" id="SSF48350">
    <property type="entry name" value="GTPase activation domain, GAP"/>
    <property type="match status" value="1"/>
</dbReference>
<dbReference type="AlphaFoldDB" id="A0A9W9YXL6"/>
<dbReference type="InterPro" id="IPR045786">
    <property type="entry name" value="RhoGAP_pG1_pG2"/>
</dbReference>
<evidence type="ECO:0000313" key="4">
    <source>
        <dbReference type="EMBL" id="KAJ7370594.1"/>
    </source>
</evidence>
<dbReference type="GO" id="GO:0007266">
    <property type="term" value="P:Rho protein signal transduction"/>
    <property type="evidence" value="ECO:0007669"/>
    <property type="project" value="TreeGrafter"/>
</dbReference>
<proteinExistence type="predicted"/>
<dbReference type="Pfam" id="PF19518">
    <property type="entry name" value="RhoGAP_pG1_pG2"/>
    <property type="match status" value="1"/>
</dbReference>
<dbReference type="InterPro" id="IPR000198">
    <property type="entry name" value="RhoGAP_dom"/>
</dbReference>
<gene>
    <name evidence="4" type="ORF">OS493_031330</name>
</gene>
<evidence type="ECO:0000313" key="5">
    <source>
        <dbReference type="Proteomes" id="UP001163046"/>
    </source>
</evidence>
<feature type="domain" description="Rho-GAP" evidence="2">
    <location>
        <begin position="688"/>
        <end position="878"/>
    </location>
</feature>
<evidence type="ECO:0008006" key="6">
    <source>
        <dbReference type="Google" id="ProtNLM"/>
    </source>
</evidence>
<feature type="compositionally biased region" description="Polar residues" evidence="1">
    <location>
        <begin position="203"/>
        <end position="214"/>
    </location>
</feature>
<dbReference type="InterPro" id="IPR039006">
    <property type="entry name" value="RhoGAP_pG2"/>
</dbReference>
<dbReference type="SMART" id="SM00324">
    <property type="entry name" value="RhoGAP"/>
    <property type="match status" value="1"/>
</dbReference>
<dbReference type="GO" id="GO:0008361">
    <property type="term" value="P:regulation of cell size"/>
    <property type="evidence" value="ECO:0007669"/>
    <property type="project" value="TreeGrafter"/>
</dbReference>